<accession>A0AAD6TNS1</accession>
<protein>
    <submittedName>
        <fullName evidence="1">Uncharacterized protein</fullName>
    </submittedName>
</protein>
<organism evidence="1 2">
    <name type="scientific">Mycena belliarum</name>
    <dbReference type="NCBI Taxonomy" id="1033014"/>
    <lineage>
        <taxon>Eukaryota</taxon>
        <taxon>Fungi</taxon>
        <taxon>Dikarya</taxon>
        <taxon>Basidiomycota</taxon>
        <taxon>Agaricomycotina</taxon>
        <taxon>Agaricomycetes</taxon>
        <taxon>Agaricomycetidae</taxon>
        <taxon>Agaricales</taxon>
        <taxon>Marasmiineae</taxon>
        <taxon>Mycenaceae</taxon>
        <taxon>Mycena</taxon>
    </lineage>
</organism>
<proteinExistence type="predicted"/>
<feature type="non-terminal residue" evidence="1">
    <location>
        <position position="200"/>
    </location>
</feature>
<name>A0AAD6TNS1_9AGAR</name>
<dbReference type="EMBL" id="JARJCN010000101">
    <property type="protein sequence ID" value="KAJ7075207.1"/>
    <property type="molecule type" value="Genomic_DNA"/>
</dbReference>
<evidence type="ECO:0000313" key="2">
    <source>
        <dbReference type="Proteomes" id="UP001222325"/>
    </source>
</evidence>
<keyword evidence="2" id="KW-1185">Reference proteome</keyword>
<dbReference type="AlphaFoldDB" id="A0AAD6TNS1"/>
<dbReference type="Proteomes" id="UP001222325">
    <property type="component" value="Unassembled WGS sequence"/>
</dbReference>
<sequence length="200" mass="22780">DPQAIVRVPYQKTHTPDDVLRRKIASYIAAISGQRVSDIERKLPEVMPRWGKVRIVDGDYISCSWAREKRSEQGRDNSFIRYEIEVKDRAHPNRWIPQIGYGQLDEILLCTIPDNDKKLWGRLAGQVRLFAVITPCRTGGRDAARDIVAHAQSGAQIVADIQSVMAVVGRIQTRDKWYLIDRTGGMVRPEFIPADLEDDE</sequence>
<gene>
    <name evidence="1" type="ORF">B0H15DRAFT_792150</name>
</gene>
<evidence type="ECO:0000313" key="1">
    <source>
        <dbReference type="EMBL" id="KAJ7075207.1"/>
    </source>
</evidence>
<comment type="caution">
    <text evidence="1">The sequence shown here is derived from an EMBL/GenBank/DDBJ whole genome shotgun (WGS) entry which is preliminary data.</text>
</comment>
<reference evidence="1" key="1">
    <citation type="submission" date="2023-03" db="EMBL/GenBank/DDBJ databases">
        <title>Massive genome expansion in bonnet fungi (Mycena s.s.) driven by repeated elements and novel gene families across ecological guilds.</title>
        <authorList>
            <consortium name="Lawrence Berkeley National Laboratory"/>
            <person name="Harder C.B."/>
            <person name="Miyauchi S."/>
            <person name="Viragh M."/>
            <person name="Kuo A."/>
            <person name="Thoen E."/>
            <person name="Andreopoulos B."/>
            <person name="Lu D."/>
            <person name="Skrede I."/>
            <person name="Drula E."/>
            <person name="Henrissat B."/>
            <person name="Morin E."/>
            <person name="Kohler A."/>
            <person name="Barry K."/>
            <person name="LaButti K."/>
            <person name="Morin E."/>
            <person name="Salamov A."/>
            <person name="Lipzen A."/>
            <person name="Mereny Z."/>
            <person name="Hegedus B."/>
            <person name="Baldrian P."/>
            <person name="Stursova M."/>
            <person name="Weitz H."/>
            <person name="Taylor A."/>
            <person name="Grigoriev I.V."/>
            <person name="Nagy L.G."/>
            <person name="Martin F."/>
            <person name="Kauserud H."/>
        </authorList>
    </citation>
    <scope>NUCLEOTIDE SEQUENCE</scope>
    <source>
        <strain evidence="1">CBHHK173m</strain>
    </source>
</reference>